<feature type="transmembrane region" description="Helical" evidence="1">
    <location>
        <begin position="29"/>
        <end position="49"/>
    </location>
</feature>
<reference evidence="2 3" key="1">
    <citation type="submission" date="2019-12" db="EMBL/GenBank/DDBJ databases">
        <title>Corynebacterium sp. nov., isolated from feces of the Anser Albifrons in China.</title>
        <authorList>
            <person name="Liu Q."/>
        </authorList>
    </citation>
    <scope>NUCLEOTIDE SEQUENCE [LARGE SCALE GENOMIC DNA]</scope>
    <source>
        <strain evidence="2 3">23H37-10</strain>
    </source>
</reference>
<accession>A0A7G7YPR1</accession>
<sequence>MTADNREPTDPINNADPDARRKKLVWESLLGFVGFFTFMALCNAIWNILQPEPAIVPSIVLLLLLVVTALAWKGYSRYR</sequence>
<keyword evidence="1" id="KW-0472">Membrane</keyword>
<evidence type="ECO:0000313" key="3">
    <source>
        <dbReference type="Proteomes" id="UP000515275"/>
    </source>
</evidence>
<evidence type="ECO:0000256" key="1">
    <source>
        <dbReference type="SAM" id="Phobius"/>
    </source>
</evidence>
<proteinExistence type="predicted"/>
<gene>
    <name evidence="2" type="ORF">GP473_07270</name>
</gene>
<evidence type="ECO:0000313" key="2">
    <source>
        <dbReference type="EMBL" id="QNH96481.1"/>
    </source>
</evidence>
<dbReference type="EMBL" id="CP046883">
    <property type="protein sequence ID" value="QNH96481.1"/>
    <property type="molecule type" value="Genomic_DNA"/>
</dbReference>
<name>A0A7G7YPR1_9CORY</name>
<dbReference type="Proteomes" id="UP000515275">
    <property type="component" value="Chromosome"/>
</dbReference>
<dbReference type="AlphaFoldDB" id="A0A7G7YPR1"/>
<dbReference type="KEGG" id="cans:GP473_07270"/>
<protein>
    <submittedName>
        <fullName evidence="2">Uncharacterized protein</fullName>
    </submittedName>
</protein>
<feature type="transmembrane region" description="Helical" evidence="1">
    <location>
        <begin position="55"/>
        <end position="75"/>
    </location>
</feature>
<keyword evidence="1" id="KW-1133">Transmembrane helix</keyword>
<keyword evidence="1" id="KW-0812">Transmembrane</keyword>
<keyword evidence="3" id="KW-1185">Reference proteome</keyword>
<organism evidence="2 3">
    <name type="scientific">Corynebacterium anserum</name>
    <dbReference type="NCBI Taxonomy" id="2684406"/>
    <lineage>
        <taxon>Bacteria</taxon>
        <taxon>Bacillati</taxon>
        <taxon>Actinomycetota</taxon>
        <taxon>Actinomycetes</taxon>
        <taxon>Mycobacteriales</taxon>
        <taxon>Corynebacteriaceae</taxon>
        <taxon>Corynebacterium</taxon>
    </lineage>
</organism>
<dbReference type="RefSeq" id="WP_186276779.1">
    <property type="nucleotide sequence ID" value="NZ_CP046883.1"/>
</dbReference>